<evidence type="ECO:0000313" key="2">
    <source>
        <dbReference type="Ensembl" id="ENSMNEP00000006511.1"/>
    </source>
</evidence>
<name>A0A2K6B528_MACNE</name>
<proteinExistence type="predicted"/>
<dbReference type="Bgee" id="ENSMNEG00000027533">
    <property type="expression patterns" value="Expressed in multicellular organism"/>
</dbReference>
<evidence type="ECO:0000313" key="3">
    <source>
        <dbReference type="Proteomes" id="UP000233120"/>
    </source>
</evidence>
<accession>A0A2K6B528</accession>
<sequence length="105" mass="11922">MSTQGRGAPGRSCALRHRRTRRPKIGRCPATEPWAPVLLGARGFHTSSPHAPLLTSPFWGHLCLDLFQKYPEMLLVQLIYLIPLVYSCCLECFFFLLKIPLKISK</sequence>
<keyword evidence="3" id="KW-1185">Reference proteome</keyword>
<feature type="transmembrane region" description="Helical" evidence="1">
    <location>
        <begin position="74"/>
        <end position="97"/>
    </location>
</feature>
<dbReference type="GeneTree" id="ENSGT00910000148130"/>
<evidence type="ECO:0000256" key="1">
    <source>
        <dbReference type="SAM" id="Phobius"/>
    </source>
</evidence>
<reference evidence="2" key="2">
    <citation type="submission" date="2025-09" db="UniProtKB">
        <authorList>
            <consortium name="Ensembl"/>
        </authorList>
    </citation>
    <scope>IDENTIFICATION</scope>
</reference>
<dbReference type="AlphaFoldDB" id="A0A2K6B528"/>
<dbReference type="OMA" id="FQKYPEM"/>
<keyword evidence="1" id="KW-0472">Membrane</keyword>
<reference evidence="2" key="1">
    <citation type="submission" date="2025-08" db="UniProtKB">
        <authorList>
            <consortium name="Ensembl"/>
        </authorList>
    </citation>
    <scope>IDENTIFICATION</scope>
</reference>
<keyword evidence="1" id="KW-1133">Transmembrane helix</keyword>
<keyword evidence="1" id="KW-0812">Transmembrane</keyword>
<dbReference type="Proteomes" id="UP000233120">
    <property type="component" value="Unassembled WGS sequence"/>
</dbReference>
<protein>
    <submittedName>
        <fullName evidence="2">Uncharacterized protein</fullName>
    </submittedName>
</protein>
<dbReference type="Ensembl" id="ENSMNET00000030377.1">
    <property type="protein sequence ID" value="ENSMNEP00000006511.1"/>
    <property type="gene ID" value="ENSMNEG00000027533.1"/>
</dbReference>
<organism evidence="2 3">
    <name type="scientific">Macaca nemestrina</name>
    <name type="common">Pig-tailed macaque</name>
    <dbReference type="NCBI Taxonomy" id="9545"/>
    <lineage>
        <taxon>Eukaryota</taxon>
        <taxon>Metazoa</taxon>
        <taxon>Chordata</taxon>
        <taxon>Craniata</taxon>
        <taxon>Vertebrata</taxon>
        <taxon>Euteleostomi</taxon>
        <taxon>Mammalia</taxon>
        <taxon>Eutheria</taxon>
        <taxon>Euarchontoglires</taxon>
        <taxon>Primates</taxon>
        <taxon>Haplorrhini</taxon>
        <taxon>Catarrhini</taxon>
        <taxon>Cercopithecidae</taxon>
        <taxon>Cercopithecinae</taxon>
        <taxon>Macaca</taxon>
    </lineage>
</organism>